<protein>
    <submittedName>
        <fullName evidence="5">AMP-dependent synthetase</fullName>
    </submittedName>
</protein>
<evidence type="ECO:0000313" key="6">
    <source>
        <dbReference type="Proteomes" id="UP000306236"/>
    </source>
</evidence>
<gene>
    <name evidence="5" type="ORF">E8K88_10095</name>
</gene>
<dbReference type="EMBL" id="SSWX01000011">
    <property type="protein sequence ID" value="THJ33263.1"/>
    <property type="molecule type" value="Genomic_DNA"/>
</dbReference>
<dbReference type="InterPro" id="IPR050237">
    <property type="entry name" value="ATP-dep_AMP-bd_enzyme"/>
</dbReference>
<dbReference type="SUPFAM" id="SSF56801">
    <property type="entry name" value="Acetyl-CoA synthetase-like"/>
    <property type="match status" value="1"/>
</dbReference>
<name>A0A4S5BQ20_9BURK</name>
<dbReference type="InterPro" id="IPR042099">
    <property type="entry name" value="ANL_N_sf"/>
</dbReference>
<dbReference type="OrthoDB" id="9766486at2"/>
<dbReference type="Gene3D" id="3.40.50.12780">
    <property type="entry name" value="N-terminal domain of ligase-like"/>
    <property type="match status" value="1"/>
</dbReference>
<evidence type="ECO:0000256" key="2">
    <source>
        <dbReference type="ARBA" id="ARBA00022598"/>
    </source>
</evidence>
<reference evidence="5 6" key="1">
    <citation type="submission" date="2019-04" db="EMBL/GenBank/DDBJ databases">
        <title>Lampropedia sp YIM MLB12 draf genome.</title>
        <authorList>
            <person name="Wang Y.-X."/>
        </authorList>
    </citation>
    <scope>NUCLEOTIDE SEQUENCE [LARGE SCALE GENOMIC DNA]</scope>
    <source>
        <strain evidence="5 6">YIM MLB12</strain>
    </source>
</reference>
<feature type="domain" description="AMP-dependent synthetase/ligase" evidence="3">
    <location>
        <begin position="32"/>
        <end position="393"/>
    </location>
</feature>
<dbReference type="InterPro" id="IPR000873">
    <property type="entry name" value="AMP-dep_synth/lig_dom"/>
</dbReference>
<feature type="domain" description="AMP-binding enzyme C-terminal" evidence="4">
    <location>
        <begin position="443"/>
        <end position="518"/>
    </location>
</feature>
<keyword evidence="6" id="KW-1185">Reference proteome</keyword>
<dbReference type="AlphaFoldDB" id="A0A4S5BQ20"/>
<dbReference type="InterPro" id="IPR025110">
    <property type="entry name" value="AMP-bd_C"/>
</dbReference>
<dbReference type="RefSeq" id="WP_136406537.1">
    <property type="nucleotide sequence ID" value="NZ_SSWX01000011.1"/>
</dbReference>
<keyword evidence="2" id="KW-0436">Ligase</keyword>
<evidence type="ECO:0000256" key="1">
    <source>
        <dbReference type="ARBA" id="ARBA00006432"/>
    </source>
</evidence>
<dbReference type="Gene3D" id="3.30.300.30">
    <property type="match status" value="1"/>
</dbReference>
<dbReference type="Pfam" id="PF13193">
    <property type="entry name" value="AMP-binding_C"/>
    <property type="match status" value="1"/>
</dbReference>
<dbReference type="FunFam" id="3.30.300.30:FF:000008">
    <property type="entry name" value="2,3-dihydroxybenzoate-AMP ligase"/>
    <property type="match status" value="1"/>
</dbReference>
<accession>A0A4S5BQ20</accession>
<comment type="similarity">
    <text evidence="1">Belongs to the ATP-dependent AMP-binding enzyme family.</text>
</comment>
<dbReference type="GO" id="GO:0016878">
    <property type="term" value="F:acid-thiol ligase activity"/>
    <property type="evidence" value="ECO:0007669"/>
    <property type="project" value="UniProtKB-ARBA"/>
</dbReference>
<sequence length="535" mass="58054">MSATAPDADSHLISPLETNLIERVCVGDIVLRSADVYPNSVAIVDGDRQVTYAQLNAMVDQLGHALLGLGLQHQDIVALAARNNLEMLLCYFACARAGLICMPINLSLRAHEIAFCLRDAKARVLVADQMLRGLIEAACQESLPELQRTFWFGADGIDAAQDFNALVAQGASQPLEVLVGDRDIVQLLYTSGTTANPKGVLTSHLAVTIASLSNAIMNRCTEHSAALVGLPLFHCAMLNSVAVPYLTVGGKLVLTQGFEPATCARLIDAHQIDLLVWLPMMYGLWLNDPAYQGRTFASVKRAMYAMAPMPPERQKAIAAMFPNADVILGSGQTEFTPATCVQRPEHQWSKAATWGTATVMTRVAIMGEDGQLLPRGETGEIVYRGPQGMRGYLNLPDESRNSFRHGWFHSGDVAHMDEDGAIWFKDRYKDVIKSGGENVASIEVERCLLQHPAVVDAAVVGAPHERWGEAVIASVVLAAGHSADEAELLAHCRGLLGGFKVPKAIVIATEFPRTGTGKIQKHLIRRELSEFFKNT</sequence>
<proteinExistence type="inferred from homology"/>
<evidence type="ECO:0000313" key="5">
    <source>
        <dbReference type="EMBL" id="THJ33263.1"/>
    </source>
</evidence>
<dbReference type="Proteomes" id="UP000306236">
    <property type="component" value="Unassembled WGS sequence"/>
</dbReference>
<organism evidence="5 6">
    <name type="scientific">Lampropedia aestuarii</name>
    <dbReference type="NCBI Taxonomy" id="2562762"/>
    <lineage>
        <taxon>Bacteria</taxon>
        <taxon>Pseudomonadati</taxon>
        <taxon>Pseudomonadota</taxon>
        <taxon>Betaproteobacteria</taxon>
        <taxon>Burkholderiales</taxon>
        <taxon>Comamonadaceae</taxon>
        <taxon>Lampropedia</taxon>
    </lineage>
</organism>
<comment type="caution">
    <text evidence="5">The sequence shown here is derived from an EMBL/GenBank/DDBJ whole genome shotgun (WGS) entry which is preliminary data.</text>
</comment>
<dbReference type="PANTHER" id="PTHR43767">
    <property type="entry name" value="LONG-CHAIN-FATTY-ACID--COA LIGASE"/>
    <property type="match status" value="1"/>
</dbReference>
<dbReference type="Pfam" id="PF00501">
    <property type="entry name" value="AMP-binding"/>
    <property type="match status" value="1"/>
</dbReference>
<evidence type="ECO:0000259" key="3">
    <source>
        <dbReference type="Pfam" id="PF00501"/>
    </source>
</evidence>
<dbReference type="PANTHER" id="PTHR43767:SF1">
    <property type="entry name" value="NONRIBOSOMAL PEPTIDE SYNTHASE PES1 (EUROFUNG)-RELATED"/>
    <property type="match status" value="1"/>
</dbReference>
<evidence type="ECO:0000259" key="4">
    <source>
        <dbReference type="Pfam" id="PF13193"/>
    </source>
</evidence>
<dbReference type="InterPro" id="IPR045851">
    <property type="entry name" value="AMP-bd_C_sf"/>
</dbReference>